<keyword evidence="1" id="KW-1133">Transmembrane helix</keyword>
<keyword evidence="1" id="KW-0812">Transmembrane</keyword>
<accession>A0ABR9QRC7</accession>
<keyword evidence="1" id="KW-0472">Membrane</keyword>
<evidence type="ECO:0000313" key="2">
    <source>
        <dbReference type="EMBL" id="MBE5023625.1"/>
    </source>
</evidence>
<proteinExistence type="predicted"/>
<dbReference type="EMBL" id="JADCJZ010000001">
    <property type="protein sequence ID" value="MBE5023625.1"/>
    <property type="molecule type" value="Genomic_DNA"/>
</dbReference>
<name>A0ABR9QRC7_9ACTN</name>
<protein>
    <recommendedName>
        <fullName evidence="4">Class III signal peptide-containing protein</fullName>
    </recommendedName>
</protein>
<evidence type="ECO:0008006" key="4">
    <source>
        <dbReference type="Google" id="ProtNLM"/>
    </source>
</evidence>
<feature type="transmembrane region" description="Helical" evidence="1">
    <location>
        <begin position="28"/>
        <end position="46"/>
    </location>
</feature>
<gene>
    <name evidence="2" type="ORF">INF26_01985</name>
</gene>
<keyword evidence="3" id="KW-1185">Reference proteome</keyword>
<dbReference type="Proteomes" id="UP001194273">
    <property type="component" value="Unassembled WGS sequence"/>
</dbReference>
<comment type="caution">
    <text evidence="2">The sequence shown here is derived from an EMBL/GenBank/DDBJ whole genome shotgun (WGS) entry which is preliminary data.</text>
</comment>
<evidence type="ECO:0000256" key="1">
    <source>
        <dbReference type="SAM" id="Phobius"/>
    </source>
</evidence>
<organism evidence="2 3">
    <name type="scientific">Thermophilibacter gallinarum</name>
    <dbReference type="NCBI Taxonomy" id="2779357"/>
    <lineage>
        <taxon>Bacteria</taxon>
        <taxon>Bacillati</taxon>
        <taxon>Actinomycetota</taxon>
        <taxon>Coriobacteriia</taxon>
        <taxon>Coriobacteriales</taxon>
        <taxon>Atopobiaceae</taxon>
        <taxon>Thermophilibacter</taxon>
    </lineage>
</organism>
<sequence length="64" mass="6703">MGMGRLGERAKAVRSVLADTSGQGTTEYAILVGVLVVIAIVAILAFRDRVSELWDAIASGINSL</sequence>
<evidence type="ECO:0000313" key="3">
    <source>
        <dbReference type="Proteomes" id="UP001194273"/>
    </source>
</evidence>
<reference evidence="2 3" key="1">
    <citation type="submission" date="2020-10" db="EMBL/GenBank/DDBJ databases">
        <title>ChiBAC.</title>
        <authorList>
            <person name="Zenner C."/>
            <person name="Hitch T.C.A."/>
            <person name="Clavel T."/>
        </authorList>
    </citation>
    <scope>NUCLEOTIDE SEQUENCE [LARGE SCALE GENOMIC DNA]</scope>
    <source>
        <strain evidence="2 3">DSM 107455</strain>
    </source>
</reference>